<proteinExistence type="predicted"/>
<evidence type="ECO:0000313" key="2">
    <source>
        <dbReference type="Proteomes" id="UP001234297"/>
    </source>
</evidence>
<gene>
    <name evidence="1" type="ORF">MRB53_002029</name>
</gene>
<keyword evidence="2" id="KW-1185">Reference proteome</keyword>
<accession>A0ACC2MTK2</accession>
<evidence type="ECO:0000313" key="1">
    <source>
        <dbReference type="EMBL" id="KAJ8649006.1"/>
    </source>
</evidence>
<reference evidence="1 2" key="1">
    <citation type="journal article" date="2022" name="Hortic Res">
        <title>A haplotype resolved chromosomal level avocado genome allows analysis of novel avocado genes.</title>
        <authorList>
            <person name="Nath O."/>
            <person name="Fletcher S.J."/>
            <person name="Hayward A."/>
            <person name="Shaw L.M."/>
            <person name="Masouleh A.K."/>
            <person name="Furtado A."/>
            <person name="Henry R.J."/>
            <person name="Mitter N."/>
        </authorList>
    </citation>
    <scope>NUCLEOTIDE SEQUENCE [LARGE SCALE GENOMIC DNA]</scope>
    <source>
        <strain evidence="2">cv. Hass</strain>
    </source>
</reference>
<dbReference type="EMBL" id="CM056809">
    <property type="protein sequence ID" value="KAJ8649006.1"/>
    <property type="molecule type" value="Genomic_DNA"/>
</dbReference>
<dbReference type="Proteomes" id="UP001234297">
    <property type="component" value="Chromosome 1"/>
</dbReference>
<organism evidence="1 2">
    <name type="scientific">Persea americana</name>
    <name type="common">Avocado</name>
    <dbReference type="NCBI Taxonomy" id="3435"/>
    <lineage>
        <taxon>Eukaryota</taxon>
        <taxon>Viridiplantae</taxon>
        <taxon>Streptophyta</taxon>
        <taxon>Embryophyta</taxon>
        <taxon>Tracheophyta</taxon>
        <taxon>Spermatophyta</taxon>
        <taxon>Magnoliopsida</taxon>
        <taxon>Magnoliidae</taxon>
        <taxon>Laurales</taxon>
        <taxon>Lauraceae</taxon>
        <taxon>Persea</taxon>
    </lineage>
</organism>
<sequence length="133" mass="14915">MYGNCGDMELAQCVFDEMPERDVNSWTALISCYGLNGHGTKAIAIFERMKQTVSVTPNSVTFMAVLTACSHARLLQDDFQYFKAMSSDFGIEPAMKHHICMVDMLGRAGQFSEVLRFINEMPIRPDYCGVGKQ</sequence>
<name>A0ACC2MTK2_PERAE</name>
<protein>
    <submittedName>
        <fullName evidence="1">Uncharacterized protein</fullName>
    </submittedName>
</protein>
<comment type="caution">
    <text evidence="1">The sequence shown here is derived from an EMBL/GenBank/DDBJ whole genome shotgun (WGS) entry which is preliminary data.</text>
</comment>